<evidence type="ECO:0000256" key="4">
    <source>
        <dbReference type="ARBA" id="ARBA00022475"/>
    </source>
</evidence>
<dbReference type="InterPro" id="IPR003439">
    <property type="entry name" value="ABC_transporter-like_ATP-bd"/>
</dbReference>
<dbReference type="Gene3D" id="3.40.50.300">
    <property type="entry name" value="P-loop containing nucleotide triphosphate hydrolases"/>
    <property type="match status" value="2"/>
</dbReference>
<dbReference type="GO" id="GO:0042626">
    <property type="term" value="F:ATPase-coupled transmembrane transporter activity"/>
    <property type="evidence" value="ECO:0007669"/>
    <property type="project" value="TreeGrafter"/>
</dbReference>
<dbReference type="FunFam" id="3.40.50.300:FF:000224">
    <property type="entry name" value="Energy-coupling factor transporter ATP-binding protein EcfA"/>
    <property type="match status" value="1"/>
</dbReference>
<evidence type="ECO:0000256" key="8">
    <source>
        <dbReference type="ARBA" id="ARBA00022967"/>
    </source>
</evidence>
<comment type="caution">
    <text evidence="12">The sequence shown here is derived from an EMBL/GenBank/DDBJ whole genome shotgun (WGS) entry which is preliminary data.</text>
</comment>
<dbReference type="SMART" id="SM00382">
    <property type="entry name" value="AAA"/>
    <property type="match status" value="2"/>
</dbReference>
<name>A0A5R9EK70_9LACT</name>
<dbReference type="RefSeq" id="WP_138403395.1">
    <property type="nucleotide sequence ID" value="NZ_VBSP01000001.1"/>
</dbReference>
<organism evidence="12 13">
    <name type="scientific">Ruoffia tabacinasalis</name>
    <dbReference type="NCBI Taxonomy" id="87458"/>
    <lineage>
        <taxon>Bacteria</taxon>
        <taxon>Bacillati</taxon>
        <taxon>Bacillota</taxon>
        <taxon>Bacilli</taxon>
        <taxon>Lactobacillales</taxon>
        <taxon>Aerococcaceae</taxon>
        <taxon>Ruoffia</taxon>
    </lineage>
</organism>
<dbReference type="AlphaFoldDB" id="A0A5R9EK70"/>
<reference evidence="12 13" key="1">
    <citation type="submission" date="2019-05" db="EMBL/GenBank/DDBJ databases">
        <title>The metagenome of a microbial culture collection derived from dairy environment covers the genomic content of the human microbiome.</title>
        <authorList>
            <person name="Roder T."/>
            <person name="Wuthrich D."/>
            <person name="Sattari Z."/>
            <person name="Von Ah U."/>
            <person name="Bar C."/>
            <person name="Ronchi F."/>
            <person name="Macpherson A.J."/>
            <person name="Ganal-Vonarburg S.C."/>
            <person name="Bruggmann R."/>
            <person name="Vergeres G."/>
        </authorList>
    </citation>
    <scope>NUCLEOTIDE SEQUENCE [LARGE SCALE GENOMIC DNA]</scope>
    <source>
        <strain evidence="12 13">FAM 24227</strain>
    </source>
</reference>
<dbReference type="Pfam" id="PF00005">
    <property type="entry name" value="ABC_tran"/>
    <property type="match status" value="2"/>
</dbReference>
<dbReference type="GO" id="GO:0016887">
    <property type="term" value="F:ATP hydrolysis activity"/>
    <property type="evidence" value="ECO:0007669"/>
    <property type="project" value="InterPro"/>
</dbReference>
<dbReference type="InterPro" id="IPR027417">
    <property type="entry name" value="P-loop_NTPase"/>
</dbReference>
<evidence type="ECO:0000256" key="6">
    <source>
        <dbReference type="ARBA" id="ARBA00022741"/>
    </source>
</evidence>
<dbReference type="NCBIfam" id="NF010167">
    <property type="entry name" value="PRK13648.1"/>
    <property type="match status" value="2"/>
</dbReference>
<dbReference type="Proteomes" id="UP000306420">
    <property type="component" value="Unassembled WGS sequence"/>
</dbReference>
<evidence type="ECO:0000313" key="13">
    <source>
        <dbReference type="Proteomes" id="UP000306420"/>
    </source>
</evidence>
<dbReference type="InterPro" id="IPR017871">
    <property type="entry name" value="ABC_transporter-like_CS"/>
</dbReference>
<keyword evidence="8" id="KW-1278">Translocase</keyword>
<protein>
    <submittedName>
        <fullName evidence="12">ABC transporter ATP-binding protein</fullName>
    </submittedName>
</protein>
<keyword evidence="4" id="KW-1003">Cell membrane</keyword>
<dbReference type="SUPFAM" id="SSF52540">
    <property type="entry name" value="P-loop containing nucleoside triphosphate hydrolases"/>
    <property type="match status" value="2"/>
</dbReference>
<evidence type="ECO:0000256" key="9">
    <source>
        <dbReference type="ARBA" id="ARBA00023136"/>
    </source>
</evidence>
<evidence type="ECO:0000256" key="3">
    <source>
        <dbReference type="ARBA" id="ARBA00022448"/>
    </source>
</evidence>
<evidence type="ECO:0000256" key="1">
    <source>
        <dbReference type="ARBA" id="ARBA00004202"/>
    </source>
</evidence>
<gene>
    <name evidence="12" type="ORF">FEZ33_00350</name>
</gene>
<evidence type="ECO:0000256" key="10">
    <source>
        <dbReference type="ARBA" id="ARBA00025157"/>
    </source>
</evidence>
<dbReference type="PANTHER" id="PTHR43553">
    <property type="entry name" value="HEAVY METAL TRANSPORTER"/>
    <property type="match status" value="1"/>
</dbReference>
<dbReference type="InterPro" id="IPR022216">
    <property type="entry name" value="ABC_Co_transporter"/>
</dbReference>
<sequence length="575" mass="64575">MDLQEKRTPMIKFDKVSFQYDSQAEKNLIDINFDVYAGETILIVGPSGSGKSTIARCINGQIPNTYPGQLDGFVSVNGKEVQTSSIFDLSLEVGTVLQDTDGQFVGLTVAEDIAFALENDGVEQEKMQTIVENWSETLEIDDLLQSMPNKLSGGQKQRVSISGILVNNAPILLFDEPLANLDPASGADTMRLINQLSKKHNYTTIIVEHRLEEALLADIDRILVIDEGKLVFNSSPTELLKSTVLQEVGVREPLYLTAMKYAGIDINKYNHVNTFSQINLLSEDIKLIEEWASQVTHEEDFNEKDTILRVDHFNFSYNSETNVQTLSDIKFSVNEGEMISIVGTNGAGKSTLAKAISGFVKPSSGKIIVNNEEIRDLSIKEIADTVGFIMQNPNNMISKTMIYDEVALGLINRGWKESDIEEKVFDTLKICGLYPYRNWPISALSYGQKRRVTIASILVLDPKILILDEPTAGQDYAHYTDMMQFLNQLNLERDMTILMITHDMHLMQEYTDRTLVFDTGKLLADTNPSELFSNTHLLKAAHLTETSLYQLGKLLPSMTSEDFIGRFMRYERGMR</sequence>
<dbReference type="GO" id="GO:0005524">
    <property type="term" value="F:ATP binding"/>
    <property type="evidence" value="ECO:0007669"/>
    <property type="project" value="UniProtKB-KW"/>
</dbReference>
<dbReference type="GO" id="GO:0043190">
    <property type="term" value="C:ATP-binding cassette (ABC) transporter complex"/>
    <property type="evidence" value="ECO:0007669"/>
    <property type="project" value="TreeGrafter"/>
</dbReference>
<dbReference type="InterPro" id="IPR050095">
    <property type="entry name" value="ECF_ABC_transporter_ATP-bd"/>
</dbReference>
<comment type="subcellular location">
    <subcellularLocation>
        <location evidence="1">Cell membrane</location>
        <topology evidence="1">Peripheral membrane protein</topology>
    </subcellularLocation>
</comment>
<feature type="domain" description="ABC transporter" evidence="11">
    <location>
        <begin position="308"/>
        <end position="544"/>
    </location>
</feature>
<dbReference type="EMBL" id="VBSP01000001">
    <property type="protein sequence ID" value="TLQ49473.1"/>
    <property type="molecule type" value="Genomic_DNA"/>
</dbReference>
<keyword evidence="5" id="KW-0677">Repeat</keyword>
<dbReference type="InterPro" id="IPR015856">
    <property type="entry name" value="ABC_transpr_CbiO/EcfA_su"/>
</dbReference>
<accession>A0A5R9EK70</accession>
<keyword evidence="6" id="KW-0547">Nucleotide-binding</keyword>
<dbReference type="CDD" id="cd03225">
    <property type="entry name" value="ABC_cobalt_CbiO_domain1"/>
    <property type="match status" value="2"/>
</dbReference>
<comment type="similarity">
    <text evidence="2">Belongs to the ABC transporter superfamily.</text>
</comment>
<evidence type="ECO:0000259" key="11">
    <source>
        <dbReference type="PROSITE" id="PS50893"/>
    </source>
</evidence>
<comment type="function">
    <text evidence="10">Probably part of an ABC transporter complex. Responsible for energy coupling to the transport system.</text>
</comment>
<keyword evidence="9" id="KW-0472">Membrane</keyword>
<keyword evidence="3" id="KW-0813">Transport</keyword>
<keyword evidence="7 12" id="KW-0067">ATP-binding</keyword>
<dbReference type="PROSITE" id="PS50893">
    <property type="entry name" value="ABC_TRANSPORTER_2"/>
    <property type="match status" value="2"/>
</dbReference>
<dbReference type="PANTHER" id="PTHR43553:SF26">
    <property type="entry name" value="ABC TRANSPORTER ATP-BINDING PROTEIN BC_2655-RELATED"/>
    <property type="match status" value="1"/>
</dbReference>
<evidence type="ECO:0000256" key="7">
    <source>
        <dbReference type="ARBA" id="ARBA00022840"/>
    </source>
</evidence>
<evidence type="ECO:0000313" key="12">
    <source>
        <dbReference type="EMBL" id="TLQ49473.1"/>
    </source>
</evidence>
<dbReference type="PROSITE" id="PS00211">
    <property type="entry name" value="ABC_TRANSPORTER_1"/>
    <property type="match status" value="2"/>
</dbReference>
<dbReference type="OrthoDB" id="501320at2"/>
<dbReference type="Pfam" id="PF12558">
    <property type="entry name" value="DUF3744"/>
    <property type="match status" value="1"/>
</dbReference>
<evidence type="ECO:0000256" key="5">
    <source>
        <dbReference type="ARBA" id="ARBA00022737"/>
    </source>
</evidence>
<feature type="domain" description="ABC transporter" evidence="11">
    <location>
        <begin position="11"/>
        <end position="252"/>
    </location>
</feature>
<proteinExistence type="inferred from homology"/>
<dbReference type="InterPro" id="IPR003593">
    <property type="entry name" value="AAA+_ATPase"/>
</dbReference>
<dbReference type="FunFam" id="3.40.50.300:FF:001422">
    <property type="entry name" value="Cobalt ABC transporter ATP-binding protein"/>
    <property type="match status" value="1"/>
</dbReference>
<evidence type="ECO:0000256" key="2">
    <source>
        <dbReference type="ARBA" id="ARBA00005417"/>
    </source>
</evidence>